<dbReference type="Proteomes" id="UP001157156">
    <property type="component" value="Unassembled WGS sequence"/>
</dbReference>
<evidence type="ECO:0000313" key="2">
    <source>
        <dbReference type="Proteomes" id="UP001157156"/>
    </source>
</evidence>
<protein>
    <submittedName>
        <fullName evidence="1">Uncharacterized protein</fullName>
    </submittedName>
</protein>
<keyword evidence="2" id="KW-1185">Reference proteome</keyword>
<reference evidence="2" key="1">
    <citation type="journal article" date="2019" name="Int. J. Syst. Evol. Microbiol.">
        <title>The Global Catalogue of Microorganisms (GCM) 10K type strain sequencing project: providing services to taxonomists for standard genome sequencing and annotation.</title>
        <authorList>
            <consortium name="The Broad Institute Genomics Platform"/>
            <consortium name="The Broad Institute Genome Sequencing Center for Infectious Disease"/>
            <person name="Wu L."/>
            <person name="Ma J."/>
        </authorList>
    </citation>
    <scope>NUCLEOTIDE SEQUENCE [LARGE SCALE GENOMIC DNA]</scope>
    <source>
        <strain evidence="2">NBRC 111146</strain>
    </source>
</reference>
<organism evidence="1 2">
    <name type="scientific">Vibrio algivorus</name>
    <dbReference type="NCBI Taxonomy" id="1667024"/>
    <lineage>
        <taxon>Bacteria</taxon>
        <taxon>Pseudomonadati</taxon>
        <taxon>Pseudomonadota</taxon>
        <taxon>Gammaproteobacteria</taxon>
        <taxon>Vibrionales</taxon>
        <taxon>Vibrionaceae</taxon>
        <taxon>Vibrio</taxon>
    </lineage>
</organism>
<dbReference type="EMBL" id="BSPV01000003">
    <property type="protein sequence ID" value="GLT13975.1"/>
    <property type="molecule type" value="Genomic_DNA"/>
</dbReference>
<evidence type="ECO:0000313" key="1">
    <source>
        <dbReference type="EMBL" id="GLT13975.1"/>
    </source>
</evidence>
<sequence length="65" mass="7652">MLNSDRLPKEDDFFIDTSISSLYATYTSHEKCKCMSVLCMVMSTLKTSIYKMKIRNSKRYNQLIE</sequence>
<accession>A0ABQ6ELK7</accession>
<proteinExistence type="predicted"/>
<gene>
    <name evidence="1" type="ORF">GCM10007931_09490</name>
</gene>
<comment type="caution">
    <text evidence="1">The sequence shown here is derived from an EMBL/GenBank/DDBJ whole genome shotgun (WGS) entry which is preliminary data.</text>
</comment>
<name>A0ABQ6ELK7_9VIBR</name>